<dbReference type="RefSeq" id="WP_183359134.1">
    <property type="nucleotide sequence ID" value="NZ_BLXZ01000001.1"/>
</dbReference>
<feature type="region of interest" description="Disordered" evidence="3">
    <location>
        <begin position="43"/>
        <end position="62"/>
    </location>
</feature>
<evidence type="ECO:0000256" key="1">
    <source>
        <dbReference type="ARBA" id="ARBA00022723"/>
    </source>
</evidence>
<keyword evidence="5" id="KW-1185">Reference proteome</keyword>
<reference evidence="5" key="1">
    <citation type="submission" date="2020-06" db="EMBL/GenBank/DDBJ databases">
        <title>Draft genomic sequecing of Geomonas sp. Red745.</title>
        <authorList>
            <person name="Itoh H."/>
            <person name="Xu Z.X."/>
            <person name="Ushijima N."/>
            <person name="Masuda Y."/>
            <person name="Shiratori Y."/>
            <person name="Senoo K."/>
        </authorList>
    </citation>
    <scope>NUCLEOTIDE SEQUENCE [LARGE SCALE GENOMIC DNA]</scope>
    <source>
        <strain evidence="5">Red745</strain>
    </source>
</reference>
<sequence>MSSIQTVKCPHCRKEAQLTGNPFRPFCSERCKMIDLGTWASEGYRIPGEKAPQHDDEESGEQ</sequence>
<dbReference type="PANTHER" id="PTHR36150:SF1">
    <property type="entry name" value="DNA GYRASE INHIBITOR YACG"/>
    <property type="match status" value="1"/>
</dbReference>
<dbReference type="EMBL" id="BLXZ01000001">
    <property type="protein sequence ID" value="GFO66592.1"/>
    <property type="molecule type" value="Genomic_DNA"/>
</dbReference>
<accession>A0A6V8N273</accession>
<gene>
    <name evidence="4" type="primary">yacG</name>
    <name evidence="4" type="ORF">GMLC_01710</name>
</gene>
<dbReference type="HAMAP" id="MF_00649">
    <property type="entry name" value="DNA_gyrase_inhibitor_YacG"/>
    <property type="match status" value="1"/>
</dbReference>
<keyword evidence="2" id="KW-0862">Zinc</keyword>
<dbReference type="PANTHER" id="PTHR36150">
    <property type="entry name" value="DNA GYRASE INHIBITOR YACG"/>
    <property type="match status" value="1"/>
</dbReference>
<keyword evidence="1" id="KW-0479">Metal-binding</keyword>
<dbReference type="Gene3D" id="3.30.50.10">
    <property type="entry name" value="Erythroid Transcription Factor GATA-1, subunit A"/>
    <property type="match status" value="1"/>
</dbReference>
<dbReference type="Proteomes" id="UP000587586">
    <property type="component" value="Unassembled WGS sequence"/>
</dbReference>
<dbReference type="InterPro" id="IPR005584">
    <property type="entry name" value="DNA_gyrase_inhibitor_YacG"/>
</dbReference>
<proteinExistence type="inferred from homology"/>
<evidence type="ECO:0000256" key="2">
    <source>
        <dbReference type="ARBA" id="ARBA00022833"/>
    </source>
</evidence>
<organism evidence="4 5">
    <name type="scientific">Geomonas limicola</name>
    <dbReference type="NCBI Taxonomy" id="2740186"/>
    <lineage>
        <taxon>Bacteria</taxon>
        <taxon>Pseudomonadati</taxon>
        <taxon>Thermodesulfobacteriota</taxon>
        <taxon>Desulfuromonadia</taxon>
        <taxon>Geobacterales</taxon>
        <taxon>Geobacteraceae</taxon>
        <taxon>Geomonas</taxon>
    </lineage>
</organism>
<evidence type="ECO:0000256" key="3">
    <source>
        <dbReference type="SAM" id="MobiDB-lite"/>
    </source>
</evidence>
<dbReference type="InterPro" id="IPR013088">
    <property type="entry name" value="Znf_NHR/GATA"/>
</dbReference>
<name>A0A6V8N273_9BACT</name>
<evidence type="ECO:0000313" key="5">
    <source>
        <dbReference type="Proteomes" id="UP000587586"/>
    </source>
</evidence>
<dbReference type="GO" id="GO:0006355">
    <property type="term" value="P:regulation of DNA-templated transcription"/>
    <property type="evidence" value="ECO:0007669"/>
    <property type="project" value="InterPro"/>
</dbReference>
<dbReference type="SUPFAM" id="SSF57716">
    <property type="entry name" value="Glucocorticoid receptor-like (DNA-binding domain)"/>
    <property type="match status" value="1"/>
</dbReference>
<protein>
    <submittedName>
        <fullName evidence="4">DNA gyrase inhibitor YacG</fullName>
    </submittedName>
</protein>
<dbReference type="Pfam" id="PF03884">
    <property type="entry name" value="YacG"/>
    <property type="match status" value="1"/>
</dbReference>
<comment type="caution">
    <text evidence="4">The sequence shown here is derived from an EMBL/GenBank/DDBJ whole genome shotgun (WGS) entry which is preliminary data.</text>
</comment>
<dbReference type="GO" id="GO:0008270">
    <property type="term" value="F:zinc ion binding"/>
    <property type="evidence" value="ECO:0007669"/>
    <property type="project" value="InterPro"/>
</dbReference>
<dbReference type="AlphaFoldDB" id="A0A6V8N273"/>
<evidence type="ECO:0000313" key="4">
    <source>
        <dbReference type="EMBL" id="GFO66592.1"/>
    </source>
</evidence>